<keyword evidence="9 11" id="KW-0472">Membrane</keyword>
<comment type="similarity">
    <text evidence="11 12">Belongs to the TonB-dependent receptor family.</text>
</comment>
<evidence type="ECO:0000256" key="2">
    <source>
        <dbReference type="ARBA" id="ARBA00022448"/>
    </source>
</evidence>
<protein>
    <submittedName>
        <fullName evidence="15">Iron complex outermembrane recepter protein</fullName>
    </submittedName>
</protein>
<keyword evidence="4" id="KW-0410">Iron transport</keyword>
<dbReference type="GO" id="GO:0006826">
    <property type="term" value="P:iron ion transport"/>
    <property type="evidence" value="ECO:0007669"/>
    <property type="project" value="UniProtKB-KW"/>
</dbReference>
<evidence type="ECO:0000256" key="8">
    <source>
        <dbReference type="ARBA" id="ARBA00023077"/>
    </source>
</evidence>
<dbReference type="OrthoDB" id="127311at2"/>
<dbReference type="AlphaFoldDB" id="A0A1M5MW21"/>
<evidence type="ECO:0000256" key="6">
    <source>
        <dbReference type="ARBA" id="ARBA00023004"/>
    </source>
</evidence>
<keyword evidence="8 12" id="KW-0798">TonB box</keyword>
<keyword evidence="16" id="KW-1185">Reference proteome</keyword>
<keyword evidence="2 11" id="KW-0813">Transport</keyword>
<dbReference type="RefSeq" id="WP_084083232.1">
    <property type="nucleotide sequence ID" value="NZ_FQWZ01000003.1"/>
</dbReference>
<accession>A0A1M5MW21</accession>
<evidence type="ECO:0000313" key="15">
    <source>
        <dbReference type="EMBL" id="SHG81524.1"/>
    </source>
</evidence>
<evidence type="ECO:0000256" key="1">
    <source>
        <dbReference type="ARBA" id="ARBA00004571"/>
    </source>
</evidence>
<name>A0A1M5MW21_9GAMM</name>
<dbReference type="EMBL" id="FQWZ01000003">
    <property type="protein sequence ID" value="SHG81524.1"/>
    <property type="molecule type" value="Genomic_DNA"/>
</dbReference>
<evidence type="ECO:0000256" key="3">
    <source>
        <dbReference type="ARBA" id="ARBA00022452"/>
    </source>
</evidence>
<dbReference type="InterPro" id="IPR012910">
    <property type="entry name" value="Plug_dom"/>
</dbReference>
<evidence type="ECO:0000256" key="12">
    <source>
        <dbReference type="RuleBase" id="RU003357"/>
    </source>
</evidence>
<evidence type="ECO:0000256" key="11">
    <source>
        <dbReference type="PROSITE-ProRule" id="PRU01360"/>
    </source>
</evidence>
<evidence type="ECO:0000256" key="5">
    <source>
        <dbReference type="ARBA" id="ARBA00022692"/>
    </source>
</evidence>
<dbReference type="Pfam" id="PF07715">
    <property type="entry name" value="Plug"/>
    <property type="match status" value="1"/>
</dbReference>
<evidence type="ECO:0000313" key="16">
    <source>
        <dbReference type="Proteomes" id="UP000199758"/>
    </source>
</evidence>
<feature type="domain" description="TonB-dependent receptor plug" evidence="14">
    <location>
        <begin position="63"/>
        <end position="169"/>
    </location>
</feature>
<dbReference type="Gene3D" id="2.40.170.20">
    <property type="entry name" value="TonB-dependent receptor, beta-barrel domain"/>
    <property type="match status" value="1"/>
</dbReference>
<comment type="subcellular location">
    <subcellularLocation>
        <location evidence="1 11">Cell outer membrane</location>
        <topology evidence="1 11">Multi-pass membrane protein</topology>
    </subcellularLocation>
</comment>
<dbReference type="GO" id="GO:0009279">
    <property type="term" value="C:cell outer membrane"/>
    <property type="evidence" value="ECO:0007669"/>
    <property type="project" value="UniProtKB-SubCell"/>
</dbReference>
<keyword evidence="10 11" id="KW-0998">Cell outer membrane</keyword>
<feature type="domain" description="TonB-dependent receptor-like beta-barrel" evidence="13">
    <location>
        <begin position="408"/>
        <end position="778"/>
    </location>
</feature>
<evidence type="ECO:0000259" key="13">
    <source>
        <dbReference type="Pfam" id="PF00593"/>
    </source>
</evidence>
<sequence>MTLDWCALQNAIARYGRVLIAAACWLPCDSGAQTTADELDPVATVVELPTVIVTSRHSQERALDVPISLVTLSGDDLAAAGLSSVTDLPQRVPGLTVVSVNPRLTTFSIRGLGSSSQNDGIESSVGLFVDGIYAGRAGNSVFDLIDLERIEVLRGPQGTLYGKNTTAGAIHVVTRLPTQSFEVQGESRLSEYGGEQFRGTVSGPLVDDELAARLTGYSTRRDGLIENRFDGQTLNNRDKAGARGQLLWTPSGRDLVARLITEYGRGDESCCAYPLVAPIRPNVTVRDDYMEYTRASSDPFDREADSDLPTRAFVELSAASLELVLPLGSQQTLTSLSGWRDWHSVPLSDDGTSLRLAAFGTANGQQQFSQELRLNRDDGAFKSVAGLYYLHQQLEGRDRAVLGDELVQWTLGGLIRERVPGATRRDVGLALDLLIPPRTLDGMVVQAPYWQHTDSVAGFASTHWQALDSLIVDLGLRYTHEWKLANVSRSRSGGDVDASPLALTNNLDVLGNLIGVDLSGATFNGLIDGLVGGEFSRRDRYSEGNVSGNVALNYTLTPHASVYGSVARGYKSGGINLGVTGETVKPTFKPETVNAYELGAKADLLQRRLSLSGALYYSQVRNYQALTFNEDKALIPDPRQTNLLNVGRVRLRGVELQADALLPADLRLRAALAYNDAVTVDFRNAPDEDTRRNDRDLSGRQLYNAPRWSGNVGLSHSLSLGHSLVLESGVDTSYRSDTFGSVERGRSSRIEGYTLTDLRVDVRSERQGWVVGAWVRNVFDEQYLAATQALYGVGDYGGFAGDPRIIGLRFGWTLP</sequence>
<evidence type="ECO:0000259" key="14">
    <source>
        <dbReference type="Pfam" id="PF07715"/>
    </source>
</evidence>
<keyword evidence="6" id="KW-0408">Iron</keyword>
<dbReference type="PROSITE" id="PS52016">
    <property type="entry name" value="TONB_DEPENDENT_REC_3"/>
    <property type="match status" value="1"/>
</dbReference>
<organism evidence="15 16">
    <name type="scientific">Hydrocarboniphaga daqingensis</name>
    <dbReference type="NCBI Taxonomy" id="490188"/>
    <lineage>
        <taxon>Bacteria</taxon>
        <taxon>Pseudomonadati</taxon>
        <taxon>Pseudomonadota</taxon>
        <taxon>Gammaproteobacteria</taxon>
        <taxon>Nevskiales</taxon>
        <taxon>Nevskiaceae</taxon>
        <taxon>Hydrocarboniphaga</taxon>
    </lineage>
</organism>
<reference evidence="15 16" key="1">
    <citation type="submission" date="2016-11" db="EMBL/GenBank/DDBJ databases">
        <authorList>
            <person name="Jaros S."/>
            <person name="Januszkiewicz K."/>
            <person name="Wedrychowicz H."/>
        </authorList>
    </citation>
    <scope>NUCLEOTIDE SEQUENCE [LARGE SCALE GENOMIC DNA]</scope>
    <source>
        <strain evidence="15 16">CGMCC 1.7049</strain>
    </source>
</reference>
<dbReference type="STRING" id="490188.SAMN04488068_1500"/>
<evidence type="ECO:0000256" key="9">
    <source>
        <dbReference type="ARBA" id="ARBA00023136"/>
    </source>
</evidence>
<keyword evidence="5 11" id="KW-0812">Transmembrane</keyword>
<dbReference type="PANTHER" id="PTHR32552">
    <property type="entry name" value="FERRICHROME IRON RECEPTOR-RELATED"/>
    <property type="match status" value="1"/>
</dbReference>
<dbReference type="SUPFAM" id="SSF56935">
    <property type="entry name" value="Porins"/>
    <property type="match status" value="1"/>
</dbReference>
<keyword evidence="7" id="KW-0406">Ion transport</keyword>
<dbReference type="PANTHER" id="PTHR32552:SF81">
    <property type="entry name" value="TONB-DEPENDENT OUTER MEMBRANE RECEPTOR"/>
    <property type="match status" value="1"/>
</dbReference>
<dbReference type="InterPro" id="IPR039426">
    <property type="entry name" value="TonB-dep_rcpt-like"/>
</dbReference>
<dbReference type="Pfam" id="PF00593">
    <property type="entry name" value="TonB_dep_Rec_b-barrel"/>
    <property type="match status" value="1"/>
</dbReference>
<keyword evidence="3 11" id="KW-1134">Transmembrane beta strand</keyword>
<proteinExistence type="inferred from homology"/>
<evidence type="ECO:0000256" key="7">
    <source>
        <dbReference type="ARBA" id="ARBA00023065"/>
    </source>
</evidence>
<gene>
    <name evidence="15" type="ORF">SAMN04488068_1500</name>
</gene>
<evidence type="ECO:0000256" key="4">
    <source>
        <dbReference type="ARBA" id="ARBA00022496"/>
    </source>
</evidence>
<dbReference type="InterPro" id="IPR036942">
    <property type="entry name" value="Beta-barrel_TonB_sf"/>
</dbReference>
<dbReference type="InterPro" id="IPR000531">
    <property type="entry name" value="Beta-barrel_TonB"/>
</dbReference>
<dbReference type="Proteomes" id="UP000199758">
    <property type="component" value="Unassembled WGS sequence"/>
</dbReference>
<evidence type="ECO:0000256" key="10">
    <source>
        <dbReference type="ARBA" id="ARBA00023237"/>
    </source>
</evidence>